<evidence type="ECO:0000256" key="2">
    <source>
        <dbReference type="ARBA" id="ARBA00023186"/>
    </source>
</evidence>
<gene>
    <name evidence="5" type="ORF">BSTOLATCC_MIC51119</name>
</gene>
<comment type="subunit">
    <text evidence="3">Supercomplex made of cofactors A to E. Cofactors A and D function by capturing and stabilizing tubulin in a quasi-native conformation. Cofactor E binds to the cofactor D-tubulin complex; interaction with cofactor C then causes the release of tubulin polypeptides that are committed to the native state.</text>
</comment>
<evidence type="ECO:0000256" key="4">
    <source>
        <dbReference type="SAM" id="Coils"/>
    </source>
</evidence>
<comment type="subcellular location">
    <subcellularLocation>
        <location evidence="3">Cytoplasm</location>
        <location evidence="3">Cytoskeleton</location>
    </subcellularLocation>
</comment>
<dbReference type="PANTHER" id="PTHR21500:SF0">
    <property type="entry name" value="TUBULIN-SPECIFIC CHAPERONE A"/>
    <property type="match status" value="1"/>
</dbReference>
<dbReference type="GO" id="GO:0005829">
    <property type="term" value="C:cytosol"/>
    <property type="evidence" value="ECO:0007669"/>
    <property type="project" value="TreeGrafter"/>
</dbReference>
<dbReference type="Gene3D" id="1.20.58.90">
    <property type="match status" value="1"/>
</dbReference>
<keyword evidence="3" id="KW-0493">Microtubule</keyword>
<proteinExistence type="inferred from homology"/>
<dbReference type="InterPro" id="IPR036126">
    <property type="entry name" value="TBCA_sf"/>
</dbReference>
<evidence type="ECO:0000256" key="3">
    <source>
        <dbReference type="RuleBase" id="RU364030"/>
    </source>
</evidence>
<feature type="coiled-coil region" evidence="4">
    <location>
        <begin position="23"/>
        <end position="84"/>
    </location>
</feature>
<accession>A0AAU9JYF1</accession>
<dbReference type="GO" id="GO:0005874">
    <property type="term" value="C:microtubule"/>
    <property type="evidence" value="ECO:0007669"/>
    <property type="project" value="UniProtKB-KW"/>
</dbReference>
<dbReference type="Proteomes" id="UP001162131">
    <property type="component" value="Unassembled WGS sequence"/>
</dbReference>
<reference evidence="5" key="1">
    <citation type="submission" date="2021-09" db="EMBL/GenBank/DDBJ databases">
        <authorList>
            <consortium name="AG Swart"/>
            <person name="Singh M."/>
            <person name="Singh A."/>
            <person name="Seah K."/>
            <person name="Emmerich C."/>
        </authorList>
    </citation>
    <scope>NUCLEOTIDE SEQUENCE</scope>
    <source>
        <strain evidence="5">ATCC30299</strain>
    </source>
</reference>
<dbReference type="Pfam" id="PF02970">
    <property type="entry name" value="TBCA"/>
    <property type="match status" value="1"/>
</dbReference>
<protein>
    <recommendedName>
        <fullName evidence="3">Tubulin-specific chaperone A</fullName>
    </recommendedName>
</protein>
<comment type="similarity">
    <text evidence="1 3">Belongs to the TBCA family.</text>
</comment>
<dbReference type="InterPro" id="IPR004226">
    <property type="entry name" value="TBCA"/>
</dbReference>
<dbReference type="SUPFAM" id="SSF46988">
    <property type="entry name" value="Tubulin chaperone cofactor A"/>
    <property type="match status" value="1"/>
</dbReference>
<evidence type="ECO:0000313" key="6">
    <source>
        <dbReference type="Proteomes" id="UP001162131"/>
    </source>
</evidence>
<keyword evidence="3" id="KW-0963">Cytoplasm</keyword>
<dbReference type="EMBL" id="CAJZBQ010000051">
    <property type="protein sequence ID" value="CAG9330536.1"/>
    <property type="molecule type" value="Genomic_DNA"/>
</dbReference>
<comment type="caution">
    <text evidence="5">The sequence shown here is derived from an EMBL/GenBank/DDBJ whole genome shotgun (WGS) entry which is preliminary data.</text>
</comment>
<keyword evidence="4" id="KW-0175">Coiled coil</keyword>
<sequence>MEADAKRQLKIKSGMVKRITREYDSYVKEVQRDRDRIEKLRDTGAGEHAIKKQEDVLQETISMLPNTRQRLQDAVEDLREFMKENDTDQDLITSPEWAEATGHIQAAVTGVLSLNTN</sequence>
<organism evidence="5 6">
    <name type="scientific">Blepharisma stoltei</name>
    <dbReference type="NCBI Taxonomy" id="1481888"/>
    <lineage>
        <taxon>Eukaryota</taxon>
        <taxon>Sar</taxon>
        <taxon>Alveolata</taxon>
        <taxon>Ciliophora</taxon>
        <taxon>Postciliodesmatophora</taxon>
        <taxon>Heterotrichea</taxon>
        <taxon>Heterotrichida</taxon>
        <taxon>Blepharismidae</taxon>
        <taxon>Blepharisma</taxon>
    </lineage>
</organism>
<keyword evidence="2 3" id="KW-0143">Chaperone</keyword>
<dbReference type="GO" id="GO:0007021">
    <property type="term" value="P:tubulin complex assembly"/>
    <property type="evidence" value="ECO:0007669"/>
    <property type="project" value="UniProtKB-UniRule"/>
</dbReference>
<dbReference type="PANTHER" id="PTHR21500">
    <property type="entry name" value="TUBULIN-SPECIFIC CHAPERONE A"/>
    <property type="match status" value="1"/>
</dbReference>
<name>A0AAU9JYF1_9CILI</name>
<evidence type="ECO:0000256" key="1">
    <source>
        <dbReference type="ARBA" id="ARBA00006806"/>
    </source>
</evidence>
<evidence type="ECO:0000313" key="5">
    <source>
        <dbReference type="EMBL" id="CAG9330536.1"/>
    </source>
</evidence>
<dbReference type="GO" id="GO:0007023">
    <property type="term" value="P:post-chaperonin tubulin folding pathway"/>
    <property type="evidence" value="ECO:0007669"/>
    <property type="project" value="UniProtKB-UniRule"/>
</dbReference>
<dbReference type="GO" id="GO:0048487">
    <property type="term" value="F:beta-tubulin binding"/>
    <property type="evidence" value="ECO:0007669"/>
    <property type="project" value="InterPro"/>
</dbReference>
<keyword evidence="6" id="KW-1185">Reference proteome</keyword>
<dbReference type="AlphaFoldDB" id="A0AAU9JYF1"/>
<keyword evidence="3" id="KW-0206">Cytoskeleton</keyword>